<dbReference type="EMBL" id="PEQY01000001">
    <property type="protein sequence ID" value="PIM80966.1"/>
    <property type="molecule type" value="Genomic_DNA"/>
</dbReference>
<dbReference type="SUPFAM" id="SSF52540">
    <property type="entry name" value="P-loop containing nucleoside triphosphate hydrolases"/>
    <property type="match status" value="1"/>
</dbReference>
<dbReference type="AlphaFoldDB" id="A0A2G9EJ70"/>
<sequence>MRNDINSEGYYSLIQSLKICIDKNFLSQLNDAGLFTDTHTKRELKLDDIYIPPQLILFDEEKLDRDKNIDLKNIIDKIDIDSKILIYGDDQAGKTSLCYYLFKELFSHEEIPIYLSGKTIKKFPKDKNIKDILKSQYSDENNLDDFDLKNCILIFDDFHLYKDIYELNFLSDFKAVILVVNSIFQFNFRVAEVNNFKKFFISEFSKKLREKLFVKWINISSEDYIDNRKEILEIDSCHELIDKTLLNGIMPSYPFFILSILIGKESNANRLNSDITSRANCYSFLIYTVLEKCNIKSNDIDSYENILASMAFYIYNLKNSFDDMEIDNFFKLYEKRFLLPSNSPKEVILYKLCSAKVIYKNIRDEYEFKYPYLYYYFLSIFFTKNYIDQEDTIDKILSNLQLEKNAYICMFLAYHSINDNFINKLISKSKELFKDSKIVTLNKEDMKFFSKNLDIGKLIYLSSEDDVRKARNENLEYQERLENNSEEDLNEYIEDESDNSSDDTLLKDLYKSIRTIEVIGNIVKNRYGSLPIEQQKNIIQEAININLRIIEYFFSSIKQQKEQEAIITWIKKRLEHFMKNKKFENNKLDYLEHAKHIFWNIAYYTVAALIYQTIRSIGTRNLNRIISELANSIKTPAYSLIEHGIKIFYSYDIDVEKIKKDYKDYSYSFIAELIMKHLISLFSQYNIIDYRNKQRISEKLQIPLQTKIS</sequence>
<evidence type="ECO:0000313" key="3">
    <source>
        <dbReference type="EMBL" id="PIM80966.1"/>
    </source>
</evidence>
<name>A0A2G9EJ70_9FUSO</name>
<reference evidence="3 4" key="1">
    <citation type="submission" date="2017-11" db="EMBL/GenBank/DDBJ databases">
        <title>Genome sequencing of Fusobacterium periodonticum KCOM 1259.</title>
        <authorList>
            <person name="Kook J.-K."/>
            <person name="Park S.-N."/>
            <person name="Lim Y.K."/>
        </authorList>
    </citation>
    <scope>NUCLEOTIDE SEQUENCE [LARGE SCALE GENOMIC DNA]</scope>
    <source>
        <strain evidence="3 4">KCOM 1259</strain>
    </source>
</reference>
<feature type="domain" description="STAND NTPase 4 small alpha/beta" evidence="2">
    <location>
        <begin position="319"/>
        <end position="378"/>
    </location>
</feature>
<dbReference type="RefSeq" id="WP_099959532.1">
    <property type="nucleotide sequence ID" value="NZ_PEQY01000001.1"/>
</dbReference>
<accession>A0A2G9EJ70</accession>
<proteinExistence type="predicted"/>
<dbReference type="InterPro" id="IPR057123">
    <property type="entry name" value="STAND_NTPase4_dom"/>
</dbReference>
<dbReference type="InterPro" id="IPR027417">
    <property type="entry name" value="P-loop_NTPase"/>
</dbReference>
<keyword evidence="1" id="KW-0175">Coiled coil</keyword>
<gene>
    <name evidence="3" type="ORF">CTM71_11630</name>
</gene>
<dbReference type="Pfam" id="PF24406">
    <property type="entry name" value="nSTAND_NTPase4"/>
    <property type="match status" value="1"/>
</dbReference>
<protein>
    <recommendedName>
        <fullName evidence="2">STAND NTPase 4 small alpha/beta domain-containing protein</fullName>
    </recommendedName>
</protein>
<dbReference type="GeneID" id="93329071"/>
<evidence type="ECO:0000259" key="2">
    <source>
        <dbReference type="Pfam" id="PF24406"/>
    </source>
</evidence>
<feature type="coiled-coil region" evidence="1">
    <location>
        <begin position="460"/>
        <end position="487"/>
    </location>
</feature>
<dbReference type="Proteomes" id="UP000229011">
    <property type="component" value="Unassembled WGS sequence"/>
</dbReference>
<evidence type="ECO:0000313" key="4">
    <source>
        <dbReference type="Proteomes" id="UP000229011"/>
    </source>
</evidence>
<comment type="caution">
    <text evidence="3">The sequence shown here is derived from an EMBL/GenBank/DDBJ whole genome shotgun (WGS) entry which is preliminary data.</text>
</comment>
<evidence type="ECO:0000256" key="1">
    <source>
        <dbReference type="SAM" id="Coils"/>
    </source>
</evidence>
<organism evidence="3 4">
    <name type="scientific">Fusobacterium pseudoperiodonticum</name>
    <dbReference type="NCBI Taxonomy" id="2663009"/>
    <lineage>
        <taxon>Bacteria</taxon>
        <taxon>Fusobacteriati</taxon>
        <taxon>Fusobacteriota</taxon>
        <taxon>Fusobacteriia</taxon>
        <taxon>Fusobacteriales</taxon>
        <taxon>Fusobacteriaceae</taxon>
        <taxon>Fusobacterium</taxon>
    </lineage>
</organism>